<feature type="transmembrane region" description="Helical" evidence="7">
    <location>
        <begin position="77"/>
        <end position="98"/>
    </location>
</feature>
<accession>A0A8J7S809</accession>
<evidence type="ECO:0000256" key="4">
    <source>
        <dbReference type="ARBA" id="ARBA00022989"/>
    </source>
</evidence>
<dbReference type="AlphaFoldDB" id="A0A8J7S809"/>
<keyword evidence="8" id="KW-0966">Cell projection</keyword>
<keyword evidence="5 7" id="KW-0472">Membrane</keyword>
<feature type="transmembrane region" description="Helical" evidence="7">
    <location>
        <begin position="15"/>
        <end position="34"/>
    </location>
</feature>
<evidence type="ECO:0000256" key="6">
    <source>
        <dbReference type="SAM" id="MobiDB-lite"/>
    </source>
</evidence>
<keyword evidence="4 7" id="KW-1133">Transmembrane helix</keyword>
<proteinExistence type="predicted"/>
<evidence type="ECO:0000256" key="7">
    <source>
        <dbReference type="SAM" id="Phobius"/>
    </source>
</evidence>
<gene>
    <name evidence="8" type="ORF">NATSA_04640</name>
</gene>
<dbReference type="EMBL" id="JAFIDN010000003">
    <property type="protein sequence ID" value="MBP3191948.1"/>
    <property type="molecule type" value="Genomic_DNA"/>
</dbReference>
<feature type="region of interest" description="Disordered" evidence="6">
    <location>
        <begin position="157"/>
        <end position="179"/>
    </location>
</feature>
<dbReference type="Pfam" id="PF04347">
    <property type="entry name" value="FliO"/>
    <property type="match status" value="1"/>
</dbReference>
<organism evidence="8 9">
    <name type="scientific">Natronogracilivirga saccharolytica</name>
    <dbReference type="NCBI Taxonomy" id="2812953"/>
    <lineage>
        <taxon>Bacteria</taxon>
        <taxon>Pseudomonadati</taxon>
        <taxon>Balneolota</taxon>
        <taxon>Balneolia</taxon>
        <taxon>Balneolales</taxon>
        <taxon>Cyclonatronaceae</taxon>
        <taxon>Natronogracilivirga</taxon>
    </lineage>
</organism>
<evidence type="ECO:0000313" key="9">
    <source>
        <dbReference type="Proteomes" id="UP000673975"/>
    </source>
</evidence>
<comment type="subcellular location">
    <subcellularLocation>
        <location evidence="1">Cell membrane</location>
    </subcellularLocation>
</comment>
<sequence length="179" mass="20185">MDIKQYIPSGDPKKVLGTVVSVSVVLLVVWLFMVSRMEYRSESGTNNYSQEHQDSVTAIMAENNPGQSPGDRESSRIFMNALTTFVVLIVLLGLVWWWSRKKTGFSLSGKYFRDIGQHTVAPGSQLKILEVNDEIWILGISSGAVRLLHRYSKEEWKESSPSEPKSGDRSFYNMFSGKS</sequence>
<keyword evidence="8" id="KW-0969">Cilium</keyword>
<evidence type="ECO:0000256" key="1">
    <source>
        <dbReference type="ARBA" id="ARBA00004236"/>
    </source>
</evidence>
<evidence type="ECO:0000256" key="2">
    <source>
        <dbReference type="ARBA" id="ARBA00022475"/>
    </source>
</evidence>
<keyword evidence="3 7" id="KW-0812">Transmembrane</keyword>
<dbReference type="GO" id="GO:0044781">
    <property type="term" value="P:bacterial-type flagellum organization"/>
    <property type="evidence" value="ECO:0007669"/>
    <property type="project" value="InterPro"/>
</dbReference>
<dbReference type="GO" id="GO:0016020">
    <property type="term" value="C:membrane"/>
    <property type="evidence" value="ECO:0007669"/>
    <property type="project" value="InterPro"/>
</dbReference>
<dbReference type="Proteomes" id="UP000673975">
    <property type="component" value="Unassembled WGS sequence"/>
</dbReference>
<keyword evidence="8" id="KW-0282">Flagellum</keyword>
<dbReference type="InterPro" id="IPR022781">
    <property type="entry name" value="Flagellar_biosynth_FliO"/>
</dbReference>
<keyword evidence="2" id="KW-1003">Cell membrane</keyword>
<feature type="compositionally biased region" description="Basic and acidic residues" evidence="6">
    <location>
        <begin position="157"/>
        <end position="168"/>
    </location>
</feature>
<evidence type="ECO:0000256" key="3">
    <source>
        <dbReference type="ARBA" id="ARBA00022692"/>
    </source>
</evidence>
<comment type="caution">
    <text evidence="8">The sequence shown here is derived from an EMBL/GenBank/DDBJ whole genome shotgun (WGS) entry which is preliminary data.</text>
</comment>
<evidence type="ECO:0000313" key="8">
    <source>
        <dbReference type="EMBL" id="MBP3191948.1"/>
    </source>
</evidence>
<protein>
    <submittedName>
        <fullName evidence="8">Flagellar biosynthetic protein FliO</fullName>
    </submittedName>
</protein>
<evidence type="ECO:0000256" key="5">
    <source>
        <dbReference type="ARBA" id="ARBA00023136"/>
    </source>
</evidence>
<name>A0A8J7S809_9BACT</name>
<dbReference type="RefSeq" id="WP_210510849.1">
    <property type="nucleotide sequence ID" value="NZ_JAFIDN010000003.1"/>
</dbReference>
<reference evidence="8" key="1">
    <citation type="submission" date="2021-02" db="EMBL/GenBank/DDBJ databases">
        <title>Natronogracilivirga saccharolytica gen. nov. sp. nov. a new anaerobic, haloalkiliphilic carbohydrate-fermenting bacterium from soda lake and proposing of Cyclonatronumiaceae fam. nov. in the phylum Balneolaeota.</title>
        <authorList>
            <person name="Zhilina T.N."/>
            <person name="Sorokin D.Y."/>
            <person name="Zavarzina D.G."/>
            <person name="Toshchakov S.V."/>
            <person name="Kublanov I.V."/>
        </authorList>
    </citation>
    <scope>NUCLEOTIDE SEQUENCE</scope>
    <source>
        <strain evidence="8">Z-1702</strain>
    </source>
</reference>
<keyword evidence="9" id="KW-1185">Reference proteome</keyword>